<name>A0A914YAP8_9BILA</name>
<evidence type="ECO:0000256" key="5">
    <source>
        <dbReference type="ARBA" id="ARBA00023002"/>
    </source>
</evidence>
<dbReference type="Pfam" id="PF00067">
    <property type="entry name" value="p450"/>
    <property type="match status" value="1"/>
</dbReference>
<dbReference type="InterPro" id="IPR036396">
    <property type="entry name" value="Cyt_P450_sf"/>
</dbReference>
<keyword evidence="8" id="KW-1185">Reference proteome</keyword>
<evidence type="ECO:0000256" key="6">
    <source>
        <dbReference type="ARBA" id="ARBA00023004"/>
    </source>
</evidence>
<keyword evidence="7" id="KW-0503">Monooxygenase</keyword>
<evidence type="ECO:0000256" key="3">
    <source>
        <dbReference type="ARBA" id="ARBA00022617"/>
    </source>
</evidence>
<dbReference type="GO" id="GO:0005506">
    <property type="term" value="F:iron ion binding"/>
    <property type="evidence" value="ECO:0007669"/>
    <property type="project" value="InterPro"/>
</dbReference>
<dbReference type="Proteomes" id="UP000887577">
    <property type="component" value="Unplaced"/>
</dbReference>
<protein>
    <submittedName>
        <fullName evidence="9">Cytochrome P450</fullName>
    </submittedName>
</protein>
<evidence type="ECO:0000256" key="1">
    <source>
        <dbReference type="ARBA" id="ARBA00001971"/>
    </source>
</evidence>
<dbReference type="PRINTS" id="PR00385">
    <property type="entry name" value="P450"/>
</dbReference>
<dbReference type="SUPFAM" id="SSF48264">
    <property type="entry name" value="Cytochrome P450"/>
    <property type="match status" value="1"/>
</dbReference>
<dbReference type="InterPro" id="IPR050476">
    <property type="entry name" value="Insect_CytP450_Detox"/>
</dbReference>
<comment type="similarity">
    <text evidence="2">Belongs to the cytochrome P450 family.</text>
</comment>
<dbReference type="PANTHER" id="PTHR24292:SF102">
    <property type="entry name" value="CYTOCHROME P450 FAMILY-RELATED"/>
    <property type="match status" value="1"/>
</dbReference>
<dbReference type="PRINTS" id="PR00463">
    <property type="entry name" value="EP450I"/>
</dbReference>
<dbReference type="InterPro" id="IPR002401">
    <property type="entry name" value="Cyt_P450_E_grp-I"/>
</dbReference>
<sequence length="159" mass="18166">MFEKLYMIYAFSFGKIPFGQLFSTLHKTVEDRKRTRANGATISKDGPIDFIDIFIDAEALTVKDDPYEKSGMKIDKKLTTVEIVSQCFLFLLAGFDTTGNTLGTTTWLLARHPEIQKQLIEEIDEICPDEEVTYEQINNLRLMDAVMKEALRMFPIASL</sequence>
<evidence type="ECO:0000256" key="4">
    <source>
        <dbReference type="ARBA" id="ARBA00022723"/>
    </source>
</evidence>
<keyword evidence="3" id="KW-0349">Heme</keyword>
<dbReference type="GO" id="GO:0016705">
    <property type="term" value="F:oxidoreductase activity, acting on paired donors, with incorporation or reduction of molecular oxygen"/>
    <property type="evidence" value="ECO:0007669"/>
    <property type="project" value="InterPro"/>
</dbReference>
<evidence type="ECO:0000313" key="9">
    <source>
        <dbReference type="WBParaSite" id="PSU_v2.g17279.t1"/>
    </source>
</evidence>
<dbReference type="AlphaFoldDB" id="A0A914YAP8"/>
<reference evidence="9" key="1">
    <citation type="submission" date="2022-11" db="UniProtKB">
        <authorList>
            <consortium name="WormBaseParasite"/>
        </authorList>
    </citation>
    <scope>IDENTIFICATION</scope>
</reference>
<accession>A0A914YAP8</accession>
<dbReference type="InterPro" id="IPR001128">
    <property type="entry name" value="Cyt_P450"/>
</dbReference>
<dbReference type="Gene3D" id="1.10.630.10">
    <property type="entry name" value="Cytochrome P450"/>
    <property type="match status" value="1"/>
</dbReference>
<dbReference type="GO" id="GO:0020037">
    <property type="term" value="F:heme binding"/>
    <property type="evidence" value="ECO:0007669"/>
    <property type="project" value="InterPro"/>
</dbReference>
<keyword evidence="4" id="KW-0479">Metal-binding</keyword>
<dbReference type="PANTHER" id="PTHR24292">
    <property type="entry name" value="CYTOCHROME P450"/>
    <property type="match status" value="1"/>
</dbReference>
<evidence type="ECO:0000313" key="8">
    <source>
        <dbReference type="Proteomes" id="UP000887577"/>
    </source>
</evidence>
<evidence type="ECO:0000256" key="2">
    <source>
        <dbReference type="ARBA" id="ARBA00010617"/>
    </source>
</evidence>
<dbReference type="WBParaSite" id="PSU_v2.g17279.t1">
    <property type="protein sequence ID" value="PSU_v2.g17279.t1"/>
    <property type="gene ID" value="PSU_v2.g17279"/>
</dbReference>
<dbReference type="GO" id="GO:0004497">
    <property type="term" value="F:monooxygenase activity"/>
    <property type="evidence" value="ECO:0007669"/>
    <property type="project" value="UniProtKB-KW"/>
</dbReference>
<evidence type="ECO:0000256" key="7">
    <source>
        <dbReference type="ARBA" id="ARBA00023033"/>
    </source>
</evidence>
<proteinExistence type="inferred from homology"/>
<comment type="cofactor">
    <cofactor evidence="1">
        <name>heme</name>
        <dbReference type="ChEBI" id="CHEBI:30413"/>
    </cofactor>
</comment>
<keyword evidence="6" id="KW-0408">Iron</keyword>
<organism evidence="8 9">
    <name type="scientific">Panagrolaimus superbus</name>
    <dbReference type="NCBI Taxonomy" id="310955"/>
    <lineage>
        <taxon>Eukaryota</taxon>
        <taxon>Metazoa</taxon>
        <taxon>Ecdysozoa</taxon>
        <taxon>Nematoda</taxon>
        <taxon>Chromadorea</taxon>
        <taxon>Rhabditida</taxon>
        <taxon>Tylenchina</taxon>
        <taxon>Panagrolaimomorpha</taxon>
        <taxon>Panagrolaimoidea</taxon>
        <taxon>Panagrolaimidae</taxon>
        <taxon>Panagrolaimus</taxon>
    </lineage>
</organism>
<keyword evidence="5" id="KW-0560">Oxidoreductase</keyword>